<evidence type="ECO:0000313" key="2">
    <source>
        <dbReference type="EMBL" id="PJJ70864.1"/>
    </source>
</evidence>
<dbReference type="AlphaFoldDB" id="A0A2M9CG03"/>
<protein>
    <recommendedName>
        <fullName evidence="4">GerMN domain-containing protein</fullName>
    </recommendedName>
</protein>
<dbReference type="RefSeq" id="WP_157802193.1">
    <property type="nucleotide sequence ID" value="NZ_PGFF01000001.1"/>
</dbReference>
<organism evidence="2 3">
    <name type="scientific">Diaminobutyricimonas aerilata</name>
    <dbReference type="NCBI Taxonomy" id="1162967"/>
    <lineage>
        <taxon>Bacteria</taxon>
        <taxon>Bacillati</taxon>
        <taxon>Actinomycetota</taxon>
        <taxon>Actinomycetes</taxon>
        <taxon>Micrococcales</taxon>
        <taxon>Microbacteriaceae</taxon>
        <taxon>Diaminobutyricimonas</taxon>
    </lineage>
</organism>
<sequence>MTSPGAAAVRRLAFGAAALTLVAVAAGCAAPGPADLSAVSDAVTDAVEQTGFDVRTVAVRTQSPGLPTATSLTVAVYVETGDAAPLAPAVDAALDAAWHSSPPEPDAGVTLFFFEGEPVEGSEFEWRDNTVVDLTDAGLELDLLVSGRSGRISVDAGTLAERYGPRS</sequence>
<dbReference type="EMBL" id="PGFF01000001">
    <property type="protein sequence ID" value="PJJ70864.1"/>
    <property type="molecule type" value="Genomic_DNA"/>
</dbReference>
<evidence type="ECO:0000313" key="3">
    <source>
        <dbReference type="Proteomes" id="UP000228758"/>
    </source>
</evidence>
<reference evidence="2 3" key="1">
    <citation type="submission" date="2017-11" db="EMBL/GenBank/DDBJ databases">
        <title>Genomic Encyclopedia of Archaeal and Bacterial Type Strains, Phase II (KMG-II): From Individual Species to Whole Genera.</title>
        <authorList>
            <person name="Goeker M."/>
        </authorList>
    </citation>
    <scope>NUCLEOTIDE SEQUENCE [LARGE SCALE GENOMIC DNA]</scope>
    <source>
        <strain evidence="2 3">DSM 27393</strain>
    </source>
</reference>
<evidence type="ECO:0008006" key="4">
    <source>
        <dbReference type="Google" id="ProtNLM"/>
    </source>
</evidence>
<comment type="caution">
    <text evidence="2">The sequence shown here is derived from an EMBL/GenBank/DDBJ whole genome shotgun (WGS) entry which is preliminary data.</text>
</comment>
<dbReference type="Proteomes" id="UP000228758">
    <property type="component" value="Unassembled WGS sequence"/>
</dbReference>
<accession>A0A2M9CG03</accession>
<proteinExistence type="predicted"/>
<keyword evidence="3" id="KW-1185">Reference proteome</keyword>
<keyword evidence="1" id="KW-0732">Signal</keyword>
<evidence type="ECO:0000256" key="1">
    <source>
        <dbReference type="SAM" id="SignalP"/>
    </source>
</evidence>
<feature type="signal peptide" evidence="1">
    <location>
        <begin position="1"/>
        <end position="25"/>
    </location>
</feature>
<name>A0A2M9CG03_9MICO</name>
<feature type="chain" id="PRO_5014799452" description="GerMN domain-containing protein" evidence="1">
    <location>
        <begin position="26"/>
        <end position="167"/>
    </location>
</feature>
<gene>
    <name evidence="2" type="ORF">CLV46_0393</name>
</gene>